<dbReference type="Proteomes" id="UP001055811">
    <property type="component" value="Linkage Group LG01"/>
</dbReference>
<accession>A0ACB9GXK3</accession>
<reference evidence="1 2" key="2">
    <citation type="journal article" date="2022" name="Mol. Ecol. Resour.">
        <title>The genomes of chicory, endive, great burdock and yacon provide insights into Asteraceae paleo-polyploidization history and plant inulin production.</title>
        <authorList>
            <person name="Fan W."/>
            <person name="Wang S."/>
            <person name="Wang H."/>
            <person name="Wang A."/>
            <person name="Jiang F."/>
            <person name="Liu H."/>
            <person name="Zhao H."/>
            <person name="Xu D."/>
            <person name="Zhang Y."/>
        </authorList>
    </citation>
    <scope>NUCLEOTIDE SEQUENCE [LARGE SCALE GENOMIC DNA]</scope>
    <source>
        <strain evidence="2">cv. Punajuju</strain>
        <tissue evidence="1">Leaves</tissue>
    </source>
</reference>
<proteinExistence type="predicted"/>
<name>A0ACB9GXK3_CICIN</name>
<gene>
    <name evidence="1" type="ORF">L2E82_01064</name>
</gene>
<keyword evidence="2" id="KW-1185">Reference proteome</keyword>
<comment type="caution">
    <text evidence="1">The sequence shown here is derived from an EMBL/GenBank/DDBJ whole genome shotgun (WGS) entry which is preliminary data.</text>
</comment>
<evidence type="ECO:0000313" key="1">
    <source>
        <dbReference type="EMBL" id="KAI3788303.1"/>
    </source>
</evidence>
<protein>
    <submittedName>
        <fullName evidence="1">Uncharacterized protein</fullName>
    </submittedName>
</protein>
<evidence type="ECO:0000313" key="2">
    <source>
        <dbReference type="Proteomes" id="UP001055811"/>
    </source>
</evidence>
<sequence length="72" mass="8353">MSYIFTPLFKWVSCFGLEEVCGYVQRFRPVTAPMTHYSSTTKLWIWRRKGKKVILRSSLVDSGFASGDPEKM</sequence>
<organism evidence="1 2">
    <name type="scientific">Cichorium intybus</name>
    <name type="common">Chicory</name>
    <dbReference type="NCBI Taxonomy" id="13427"/>
    <lineage>
        <taxon>Eukaryota</taxon>
        <taxon>Viridiplantae</taxon>
        <taxon>Streptophyta</taxon>
        <taxon>Embryophyta</taxon>
        <taxon>Tracheophyta</taxon>
        <taxon>Spermatophyta</taxon>
        <taxon>Magnoliopsida</taxon>
        <taxon>eudicotyledons</taxon>
        <taxon>Gunneridae</taxon>
        <taxon>Pentapetalae</taxon>
        <taxon>asterids</taxon>
        <taxon>campanulids</taxon>
        <taxon>Asterales</taxon>
        <taxon>Asteraceae</taxon>
        <taxon>Cichorioideae</taxon>
        <taxon>Cichorieae</taxon>
        <taxon>Cichoriinae</taxon>
        <taxon>Cichorium</taxon>
    </lineage>
</organism>
<reference evidence="2" key="1">
    <citation type="journal article" date="2022" name="Mol. Ecol. Resour.">
        <title>The genomes of chicory, endive, great burdock and yacon provide insights into Asteraceae palaeo-polyploidization history and plant inulin production.</title>
        <authorList>
            <person name="Fan W."/>
            <person name="Wang S."/>
            <person name="Wang H."/>
            <person name="Wang A."/>
            <person name="Jiang F."/>
            <person name="Liu H."/>
            <person name="Zhao H."/>
            <person name="Xu D."/>
            <person name="Zhang Y."/>
        </authorList>
    </citation>
    <scope>NUCLEOTIDE SEQUENCE [LARGE SCALE GENOMIC DNA]</scope>
    <source>
        <strain evidence="2">cv. Punajuju</strain>
    </source>
</reference>
<dbReference type="EMBL" id="CM042009">
    <property type="protein sequence ID" value="KAI3788303.1"/>
    <property type="molecule type" value="Genomic_DNA"/>
</dbReference>